<dbReference type="EMBL" id="JAMQAW010000036">
    <property type="protein sequence ID" value="MCM2392086.1"/>
    <property type="molecule type" value="Genomic_DNA"/>
</dbReference>
<sequence>MGRVGLYLLLALAIALTALALLAVHQWARPPLAVRLYADAAVVFCWLSGAAYGVTRHLANRDERGHPCAAADSDTPEQPAVRCTTEGHPQAKPRWSSGPRP</sequence>
<organism evidence="3 4">
    <name type="scientific">Streptomyces albipurpureus</name>
    <dbReference type="NCBI Taxonomy" id="2897419"/>
    <lineage>
        <taxon>Bacteria</taxon>
        <taxon>Bacillati</taxon>
        <taxon>Actinomycetota</taxon>
        <taxon>Actinomycetes</taxon>
        <taxon>Kitasatosporales</taxon>
        <taxon>Streptomycetaceae</taxon>
        <taxon>Streptomyces</taxon>
    </lineage>
</organism>
<dbReference type="RefSeq" id="WP_250922399.1">
    <property type="nucleotide sequence ID" value="NZ_JAMQAW010000036.1"/>
</dbReference>
<gene>
    <name evidence="3" type="ORF">NBG84_28010</name>
</gene>
<keyword evidence="2" id="KW-0472">Membrane</keyword>
<accession>A0ABT0UUJ4</accession>
<proteinExistence type="predicted"/>
<keyword evidence="4" id="KW-1185">Reference proteome</keyword>
<feature type="region of interest" description="Disordered" evidence="1">
    <location>
        <begin position="65"/>
        <end position="101"/>
    </location>
</feature>
<evidence type="ECO:0000313" key="3">
    <source>
        <dbReference type="EMBL" id="MCM2392086.1"/>
    </source>
</evidence>
<keyword evidence="2" id="KW-1133">Transmembrane helix</keyword>
<name>A0ABT0UUJ4_9ACTN</name>
<keyword evidence="2" id="KW-0812">Transmembrane</keyword>
<protein>
    <submittedName>
        <fullName evidence="3">Uncharacterized protein</fullName>
    </submittedName>
</protein>
<reference evidence="3" key="1">
    <citation type="submission" date="2022-06" db="EMBL/GenBank/DDBJ databases">
        <title>Genome public.</title>
        <authorList>
            <person name="Sun Q."/>
        </authorList>
    </citation>
    <scope>NUCLEOTIDE SEQUENCE</scope>
    <source>
        <strain evidence="3">CWNU-1</strain>
    </source>
</reference>
<evidence type="ECO:0000313" key="4">
    <source>
        <dbReference type="Proteomes" id="UP001431429"/>
    </source>
</evidence>
<comment type="caution">
    <text evidence="3">The sequence shown here is derived from an EMBL/GenBank/DDBJ whole genome shotgun (WGS) entry which is preliminary data.</text>
</comment>
<evidence type="ECO:0000256" key="1">
    <source>
        <dbReference type="SAM" id="MobiDB-lite"/>
    </source>
</evidence>
<evidence type="ECO:0000256" key="2">
    <source>
        <dbReference type="SAM" id="Phobius"/>
    </source>
</evidence>
<feature type="transmembrane region" description="Helical" evidence="2">
    <location>
        <begin position="36"/>
        <end position="54"/>
    </location>
</feature>
<dbReference type="Proteomes" id="UP001431429">
    <property type="component" value="Unassembled WGS sequence"/>
</dbReference>